<dbReference type="Proteomes" id="UP000326924">
    <property type="component" value="Unassembled WGS sequence"/>
</dbReference>
<protein>
    <submittedName>
        <fullName evidence="2">Uncharacterized protein</fullName>
    </submittedName>
</protein>
<keyword evidence="3" id="KW-1185">Reference proteome</keyword>
<comment type="caution">
    <text evidence="2">The sequence shown here is derived from an EMBL/GenBank/DDBJ whole genome shotgun (WGS) entry which is preliminary data.</text>
</comment>
<sequence length="222" mass="23974">MLSIYARALSHALALGPVAITVGQVPGCFACSRNGSATQTAADRLVAIAAKIEGECVYKLASIRLGKRTRRPASKQWRWCAGRCCCRSAPGDDAWGGRGQLSRGRTPLNSSERRMANRLSKRRGGDQVHEMIIIHRTMADSHGEIERTSGRTHARRKLLCLTLCKNSTRHSGPDCARKGGVSLDTQPQQLDSPPPPPPLLVLLLSAFSSSASQPASQPATRR</sequence>
<organism evidence="2 3">
    <name type="scientific">Sphaerosporella brunnea</name>
    <dbReference type="NCBI Taxonomy" id="1250544"/>
    <lineage>
        <taxon>Eukaryota</taxon>
        <taxon>Fungi</taxon>
        <taxon>Dikarya</taxon>
        <taxon>Ascomycota</taxon>
        <taxon>Pezizomycotina</taxon>
        <taxon>Pezizomycetes</taxon>
        <taxon>Pezizales</taxon>
        <taxon>Pyronemataceae</taxon>
        <taxon>Sphaerosporella</taxon>
    </lineage>
</organism>
<evidence type="ECO:0000256" key="1">
    <source>
        <dbReference type="SAM" id="MobiDB-lite"/>
    </source>
</evidence>
<evidence type="ECO:0000313" key="3">
    <source>
        <dbReference type="Proteomes" id="UP000326924"/>
    </source>
</evidence>
<feature type="region of interest" description="Disordered" evidence="1">
    <location>
        <begin position="169"/>
        <end position="201"/>
    </location>
</feature>
<name>A0A5J5EP44_9PEZI</name>
<proteinExistence type="predicted"/>
<feature type="region of interest" description="Disordered" evidence="1">
    <location>
        <begin position="97"/>
        <end position="125"/>
    </location>
</feature>
<reference evidence="2 3" key="1">
    <citation type="submission" date="2019-09" db="EMBL/GenBank/DDBJ databases">
        <title>Draft genome of the ectomycorrhizal ascomycete Sphaerosporella brunnea.</title>
        <authorList>
            <consortium name="DOE Joint Genome Institute"/>
            <person name="Benucci G.M."/>
            <person name="Marozzi G."/>
            <person name="Antonielli L."/>
            <person name="Sanchez S."/>
            <person name="Marco P."/>
            <person name="Wang X."/>
            <person name="Falini L.B."/>
            <person name="Barry K."/>
            <person name="Haridas S."/>
            <person name="Lipzen A."/>
            <person name="Labutti K."/>
            <person name="Grigoriev I.V."/>
            <person name="Murat C."/>
            <person name="Martin F."/>
            <person name="Albertini E."/>
            <person name="Donnini D."/>
            <person name="Bonito G."/>
        </authorList>
    </citation>
    <scope>NUCLEOTIDE SEQUENCE [LARGE SCALE GENOMIC DNA]</scope>
    <source>
        <strain evidence="2 3">Sb_GMNB300</strain>
    </source>
</reference>
<accession>A0A5J5EP44</accession>
<gene>
    <name evidence="2" type="ORF">FN846DRAFT_212337</name>
</gene>
<dbReference type="InParanoid" id="A0A5J5EP44"/>
<dbReference type="AlphaFoldDB" id="A0A5J5EP44"/>
<dbReference type="EMBL" id="VXIS01000188">
    <property type="protein sequence ID" value="KAA8898257.1"/>
    <property type="molecule type" value="Genomic_DNA"/>
</dbReference>
<evidence type="ECO:0000313" key="2">
    <source>
        <dbReference type="EMBL" id="KAA8898257.1"/>
    </source>
</evidence>